<dbReference type="SUPFAM" id="SSF53850">
    <property type="entry name" value="Periplasmic binding protein-like II"/>
    <property type="match status" value="1"/>
</dbReference>
<dbReference type="RefSeq" id="WP_142259611.1">
    <property type="nucleotide sequence ID" value="NZ_BMPV01000001.1"/>
</dbReference>
<accession>A0A543IYH8</accession>
<dbReference type="OrthoDB" id="8317736at2"/>
<comment type="caution">
    <text evidence="2">The sequence shown here is derived from an EMBL/GenBank/DDBJ whole genome shotgun (WGS) entry which is preliminary data.</text>
</comment>
<evidence type="ECO:0000256" key="1">
    <source>
        <dbReference type="SAM" id="SignalP"/>
    </source>
</evidence>
<dbReference type="InterPro" id="IPR050490">
    <property type="entry name" value="Bact_solute-bd_prot1"/>
</dbReference>
<dbReference type="Gene3D" id="3.40.190.10">
    <property type="entry name" value="Periplasmic binding protein-like II"/>
    <property type="match status" value="2"/>
</dbReference>
<sequence>MRWRRRGIALLAAASMLVLTGCGGDSGDSGGGQSSGGQVTIDFWHIGTQEPFRSLRVKQAKEFEQAHPNVKINVQAIENDAFKSKMTTVSQTGDLPDIFHSWGGGVLKQQIDAGLVKDITNDISSWSDTLTRSSLVPYTFDDKIYGVPFSAGMVGFWYNKKLFAEAGIEKPPATWSELLDAVKKLKAKNITPIALAGAESWTGHFYWAYLVLRIGGLEALKQAQETRDFSGDAFVQAGQKLKELVELEPFQKGFLAAKYNTPDGQAATVGNGKAAMELMGQWAPSVQKETSGKGLGEDLGFFPFPAVDDAPNGDANANIAFGGADGYAVAADAPPEAIEFLKSISTLESQKELAAQGVIQPVVKGAEEALEDPNLRQLGEVLASASGFQLYLDQAFPPEVGNQVNDSVAALIAGKATPEEVAQAITKTAKEAE</sequence>
<reference evidence="2 3" key="1">
    <citation type="submission" date="2019-06" db="EMBL/GenBank/DDBJ databases">
        <title>Sequencing the genomes of 1000 actinobacteria strains.</title>
        <authorList>
            <person name="Klenk H.-P."/>
        </authorList>
    </citation>
    <scope>NUCLEOTIDE SEQUENCE [LARGE SCALE GENOMIC DNA]</scope>
    <source>
        <strain evidence="2 3">DSM 43186</strain>
    </source>
</reference>
<dbReference type="Proteomes" id="UP000319213">
    <property type="component" value="Unassembled WGS sequence"/>
</dbReference>
<feature type="chain" id="PRO_5038818686" evidence="1">
    <location>
        <begin position="21"/>
        <end position="433"/>
    </location>
</feature>
<proteinExistence type="predicted"/>
<feature type="signal peptide" evidence="1">
    <location>
        <begin position="1"/>
        <end position="20"/>
    </location>
</feature>
<dbReference type="Pfam" id="PF01547">
    <property type="entry name" value="SBP_bac_1"/>
    <property type="match status" value="1"/>
</dbReference>
<dbReference type="PANTHER" id="PTHR43649:SF14">
    <property type="entry name" value="BLR3389 PROTEIN"/>
    <property type="match status" value="1"/>
</dbReference>
<protein>
    <submittedName>
        <fullName evidence="2">Raffinose/stachyose/melibiose transport system substrate-binding protein</fullName>
    </submittedName>
</protein>
<gene>
    <name evidence="2" type="ORF">FHX40_2336</name>
</gene>
<dbReference type="PROSITE" id="PS51257">
    <property type="entry name" value="PROKAR_LIPOPROTEIN"/>
    <property type="match status" value="1"/>
</dbReference>
<evidence type="ECO:0000313" key="2">
    <source>
        <dbReference type="EMBL" id="TQM75624.1"/>
    </source>
</evidence>
<dbReference type="EMBL" id="VFPQ01000001">
    <property type="protein sequence ID" value="TQM75624.1"/>
    <property type="molecule type" value="Genomic_DNA"/>
</dbReference>
<keyword evidence="3" id="KW-1185">Reference proteome</keyword>
<dbReference type="AlphaFoldDB" id="A0A543IYH8"/>
<evidence type="ECO:0000313" key="3">
    <source>
        <dbReference type="Proteomes" id="UP000319213"/>
    </source>
</evidence>
<dbReference type="PANTHER" id="PTHR43649">
    <property type="entry name" value="ARABINOSE-BINDING PROTEIN-RELATED"/>
    <property type="match status" value="1"/>
</dbReference>
<dbReference type="InterPro" id="IPR006059">
    <property type="entry name" value="SBP"/>
</dbReference>
<organism evidence="2 3">
    <name type="scientific">Thermopolyspora flexuosa</name>
    <dbReference type="NCBI Taxonomy" id="103836"/>
    <lineage>
        <taxon>Bacteria</taxon>
        <taxon>Bacillati</taxon>
        <taxon>Actinomycetota</taxon>
        <taxon>Actinomycetes</taxon>
        <taxon>Streptosporangiales</taxon>
        <taxon>Streptosporangiaceae</taxon>
        <taxon>Thermopolyspora</taxon>
    </lineage>
</organism>
<keyword evidence="1" id="KW-0732">Signal</keyword>
<name>A0A543IYH8_9ACTN</name>